<dbReference type="RefSeq" id="WP_188915835.1">
    <property type="nucleotide sequence ID" value="NZ_BMMF01000033.1"/>
</dbReference>
<dbReference type="AlphaFoldDB" id="A0A917VAN5"/>
<keyword evidence="2" id="KW-1185">Reference proteome</keyword>
<evidence type="ECO:0000313" key="1">
    <source>
        <dbReference type="EMBL" id="GGK55837.1"/>
    </source>
</evidence>
<protein>
    <submittedName>
        <fullName evidence="1">Uncharacterized protein</fullName>
    </submittedName>
</protein>
<accession>A0A917VAN5</accession>
<dbReference type="EMBL" id="BMMF01000033">
    <property type="protein sequence ID" value="GGK55837.1"/>
    <property type="molecule type" value="Genomic_DNA"/>
</dbReference>
<gene>
    <name evidence="1" type="ORF">GCM10011322_48080</name>
</gene>
<comment type="caution">
    <text evidence="1">The sequence shown here is derived from an EMBL/GenBank/DDBJ whole genome shotgun (WGS) entry which is preliminary data.</text>
</comment>
<dbReference type="Proteomes" id="UP000600449">
    <property type="component" value="Unassembled WGS sequence"/>
</dbReference>
<reference evidence="1 2" key="1">
    <citation type="journal article" date="2014" name="Int. J. Syst. Evol. Microbiol.">
        <title>Complete genome sequence of Corynebacterium casei LMG S-19264T (=DSM 44701T), isolated from a smear-ripened cheese.</title>
        <authorList>
            <consortium name="US DOE Joint Genome Institute (JGI-PGF)"/>
            <person name="Walter F."/>
            <person name="Albersmeier A."/>
            <person name="Kalinowski J."/>
            <person name="Ruckert C."/>
        </authorList>
    </citation>
    <scope>NUCLEOTIDE SEQUENCE [LARGE SCALE GENOMIC DNA]</scope>
    <source>
        <strain evidence="1 2">CGMCC 1.9161</strain>
    </source>
</reference>
<name>A0A917VAN5_9HYPH</name>
<evidence type="ECO:0000313" key="2">
    <source>
        <dbReference type="Proteomes" id="UP000600449"/>
    </source>
</evidence>
<organism evidence="1 2">
    <name type="scientific">Salinarimonas ramus</name>
    <dbReference type="NCBI Taxonomy" id="690164"/>
    <lineage>
        <taxon>Bacteria</taxon>
        <taxon>Pseudomonadati</taxon>
        <taxon>Pseudomonadota</taxon>
        <taxon>Alphaproteobacteria</taxon>
        <taxon>Hyphomicrobiales</taxon>
        <taxon>Salinarimonadaceae</taxon>
        <taxon>Salinarimonas</taxon>
    </lineage>
</organism>
<sequence length="355" mass="39299">MPNVVLGPPVSFEGWALLASAFIEEVVPGTTMSVMRATNALRHARFIVLGSLPRIPLIVAVRGNRPRARERLRSDISRVVPLLNLDDPAEIVRQMYGSTPEGFMALLNRLEPEPLPSPTEYADLFRAFEARDVRARVLMQMSGQIRASSVKAALTLDELSLHPSVVASIKDLDEAQRFNSAIALIRRTCSDVSDDEIRQSVLSRKAETKPREWLEAFLLRRMDRSVRQHPVVADDPVFAPLVTGPSLKAASQTMGNCLRQRVICAATSKAAYAVSRDHTIAIEMRPMGRGASWIVSEAVGMNNRPLTEAEERQCGQWFTERGLYFLAGPAKADAKLLDAFGIFDFEFPIAFEVAA</sequence>
<proteinExistence type="predicted"/>